<dbReference type="Gene3D" id="3.20.200.10">
    <property type="entry name" value="MHCK/EF2 kinase"/>
    <property type="match status" value="1"/>
</dbReference>
<evidence type="ECO:0000256" key="3">
    <source>
        <dbReference type="ARBA" id="ARBA00022777"/>
    </source>
</evidence>
<dbReference type="InterPro" id="IPR004166">
    <property type="entry name" value="a-kinase_dom"/>
</dbReference>
<keyword evidence="3" id="KW-0418">Kinase</keyword>
<proteinExistence type="predicted"/>
<accession>A0AAD6VCR2</accession>
<dbReference type="SUPFAM" id="SSF56112">
    <property type="entry name" value="Protein kinase-like (PK-like)"/>
    <property type="match status" value="1"/>
</dbReference>
<gene>
    <name evidence="5" type="ORF">GGX14DRAFT_369623</name>
</gene>
<sequence>TKRMLGKGRFKTAQVGYLSLSHNRPDGLGTKENERVAVKRPFVMLSTSEVPSSSTPQMVTRFTANDEHTKLLVEANILLWSASLWAFTLSYITHKTSQLGKPPFPVPDMRFVHAGLAIFRTSTSYNSAIASTFLIEELLDTSSSGFTKFINNGSAQPVDDAMLAHPDICMFLTFTQHLQYWKSGGAIFLSDLQGTTSVLTDPQIMTNPSFAARGVELFGDGNVPQAFENFPLEHHCNRFCIWFEVPSFKEKGTSTPVG</sequence>
<evidence type="ECO:0000259" key="4">
    <source>
        <dbReference type="PROSITE" id="PS51158"/>
    </source>
</evidence>
<dbReference type="InterPro" id="IPR011009">
    <property type="entry name" value="Kinase-like_dom_sf"/>
</dbReference>
<evidence type="ECO:0000256" key="1">
    <source>
        <dbReference type="ARBA" id="ARBA00022527"/>
    </source>
</evidence>
<evidence type="ECO:0000256" key="2">
    <source>
        <dbReference type="ARBA" id="ARBA00022679"/>
    </source>
</evidence>
<dbReference type="EMBL" id="JARJCW010000051">
    <property type="protein sequence ID" value="KAJ7203329.1"/>
    <property type="molecule type" value="Genomic_DNA"/>
</dbReference>
<dbReference type="Pfam" id="PF02816">
    <property type="entry name" value="Alpha_kinase"/>
    <property type="match status" value="1"/>
</dbReference>
<dbReference type="AlphaFoldDB" id="A0AAD6VCR2"/>
<evidence type="ECO:0000313" key="6">
    <source>
        <dbReference type="Proteomes" id="UP001219525"/>
    </source>
</evidence>
<protein>
    <recommendedName>
        <fullName evidence="4">Alpha-type protein kinase domain-containing protein</fullName>
    </recommendedName>
</protein>
<reference evidence="5" key="1">
    <citation type="submission" date="2023-03" db="EMBL/GenBank/DDBJ databases">
        <title>Massive genome expansion in bonnet fungi (Mycena s.s.) driven by repeated elements and novel gene families across ecological guilds.</title>
        <authorList>
            <consortium name="Lawrence Berkeley National Laboratory"/>
            <person name="Harder C.B."/>
            <person name="Miyauchi S."/>
            <person name="Viragh M."/>
            <person name="Kuo A."/>
            <person name="Thoen E."/>
            <person name="Andreopoulos B."/>
            <person name="Lu D."/>
            <person name="Skrede I."/>
            <person name="Drula E."/>
            <person name="Henrissat B."/>
            <person name="Morin E."/>
            <person name="Kohler A."/>
            <person name="Barry K."/>
            <person name="LaButti K."/>
            <person name="Morin E."/>
            <person name="Salamov A."/>
            <person name="Lipzen A."/>
            <person name="Mereny Z."/>
            <person name="Hegedus B."/>
            <person name="Baldrian P."/>
            <person name="Stursova M."/>
            <person name="Weitz H."/>
            <person name="Taylor A."/>
            <person name="Grigoriev I.V."/>
            <person name="Nagy L.G."/>
            <person name="Martin F."/>
            <person name="Kauserud H."/>
        </authorList>
    </citation>
    <scope>NUCLEOTIDE SEQUENCE</scope>
    <source>
        <strain evidence="5">9144</strain>
    </source>
</reference>
<organism evidence="5 6">
    <name type="scientific">Mycena pura</name>
    <dbReference type="NCBI Taxonomy" id="153505"/>
    <lineage>
        <taxon>Eukaryota</taxon>
        <taxon>Fungi</taxon>
        <taxon>Dikarya</taxon>
        <taxon>Basidiomycota</taxon>
        <taxon>Agaricomycotina</taxon>
        <taxon>Agaricomycetes</taxon>
        <taxon>Agaricomycetidae</taxon>
        <taxon>Agaricales</taxon>
        <taxon>Marasmiineae</taxon>
        <taxon>Mycenaceae</taxon>
        <taxon>Mycena</taxon>
    </lineage>
</organism>
<keyword evidence="1" id="KW-0723">Serine/threonine-protein kinase</keyword>
<feature type="domain" description="Alpha-type protein kinase" evidence="4">
    <location>
        <begin position="1"/>
        <end position="248"/>
    </location>
</feature>
<dbReference type="PROSITE" id="PS51158">
    <property type="entry name" value="ALPHA_KINASE"/>
    <property type="match status" value="1"/>
</dbReference>
<comment type="caution">
    <text evidence="5">The sequence shown here is derived from an EMBL/GenBank/DDBJ whole genome shotgun (WGS) entry which is preliminary data.</text>
</comment>
<keyword evidence="2" id="KW-0808">Transferase</keyword>
<name>A0AAD6VCR2_9AGAR</name>
<feature type="non-terminal residue" evidence="5">
    <location>
        <position position="258"/>
    </location>
</feature>
<dbReference type="GO" id="GO:0005524">
    <property type="term" value="F:ATP binding"/>
    <property type="evidence" value="ECO:0007669"/>
    <property type="project" value="InterPro"/>
</dbReference>
<dbReference type="Proteomes" id="UP001219525">
    <property type="component" value="Unassembled WGS sequence"/>
</dbReference>
<keyword evidence="6" id="KW-1185">Reference proteome</keyword>
<evidence type="ECO:0000313" key="5">
    <source>
        <dbReference type="EMBL" id="KAJ7203329.1"/>
    </source>
</evidence>
<dbReference type="GO" id="GO:0004674">
    <property type="term" value="F:protein serine/threonine kinase activity"/>
    <property type="evidence" value="ECO:0007669"/>
    <property type="project" value="UniProtKB-KW"/>
</dbReference>